<dbReference type="SUPFAM" id="SSF57016">
    <property type="entry name" value="Plant lectins/antimicrobial peptides"/>
    <property type="match status" value="2"/>
</dbReference>
<accession>A0A6A6TRK5</accession>
<dbReference type="SMART" id="SM00270">
    <property type="entry name" value="ChtBD1"/>
    <property type="match status" value="2"/>
</dbReference>
<dbReference type="PROSITE" id="PS50941">
    <property type="entry name" value="CHIT_BIND_I_2"/>
    <property type="match status" value="2"/>
</dbReference>
<feature type="chain" id="PRO_5025501304" evidence="4">
    <location>
        <begin position="24"/>
        <end position="290"/>
    </location>
</feature>
<gene>
    <name evidence="7" type="ORF">K491DRAFT_586840</name>
</gene>
<dbReference type="PROSITE" id="PS51782">
    <property type="entry name" value="LYSM"/>
    <property type="match status" value="1"/>
</dbReference>
<sequence length="290" mass="30619">MASYSPIFLFAFISTTILQTVHAESAPGSIVCRFEANSPSAVNYYTCTALANQFAITVDKFFELNPTVDKDCSTIKPNTKYCVAGYIQPIISTDGLCGPQHNNASCLGTDKQCCSAKIWKCGDQLQDCQAGTCYDGACLGFPSEYSMDGKCGFQNRNLLCGGKWGDCCSKEGKCGTGQDFCSDETCQSGNCTLTIPSEPTFPFPTITTTLATAPTSTTTPSGVSSDGTCGGANKYQCKGTTYGDCCSSSGYCGSTTAYCGVGCQANFGKCSAAKRFPPTLMEKYTSETSK</sequence>
<dbReference type="Proteomes" id="UP000799324">
    <property type="component" value="Unassembled WGS sequence"/>
</dbReference>
<dbReference type="InterPro" id="IPR001002">
    <property type="entry name" value="Chitin-bd_1"/>
</dbReference>
<keyword evidence="2 3" id="KW-1015">Disulfide bond</keyword>
<dbReference type="Gene3D" id="3.10.350.10">
    <property type="entry name" value="LysM domain"/>
    <property type="match status" value="1"/>
</dbReference>
<dbReference type="EMBL" id="MU004293">
    <property type="protein sequence ID" value="KAF2661573.1"/>
    <property type="molecule type" value="Genomic_DNA"/>
</dbReference>
<dbReference type="OrthoDB" id="1193027at2759"/>
<feature type="domain" description="Chitin-binding type-1" evidence="5">
    <location>
        <begin position="148"/>
        <end position="193"/>
    </location>
</feature>
<evidence type="ECO:0000259" key="5">
    <source>
        <dbReference type="PROSITE" id="PS50941"/>
    </source>
</evidence>
<feature type="disulfide bond" evidence="3">
    <location>
        <begin position="167"/>
        <end position="181"/>
    </location>
</feature>
<evidence type="ECO:0000256" key="2">
    <source>
        <dbReference type="ARBA" id="ARBA00023157"/>
    </source>
</evidence>
<dbReference type="PANTHER" id="PTHR47849">
    <property type="entry name" value="CHITIN-BINDING LECTIN 1"/>
    <property type="match status" value="1"/>
</dbReference>
<evidence type="ECO:0000256" key="4">
    <source>
        <dbReference type="SAM" id="SignalP"/>
    </source>
</evidence>
<dbReference type="InterPro" id="IPR036779">
    <property type="entry name" value="LysM_dom_sf"/>
</dbReference>
<evidence type="ECO:0000256" key="1">
    <source>
        <dbReference type="ARBA" id="ARBA00022669"/>
    </source>
</evidence>
<name>A0A6A6TRK5_9PLEO</name>
<feature type="disulfide bond" evidence="3">
    <location>
        <begin position="245"/>
        <end position="259"/>
    </location>
</feature>
<feature type="domain" description="LysM" evidence="6">
    <location>
        <begin position="37"/>
        <end position="83"/>
    </location>
</feature>
<organism evidence="7 8">
    <name type="scientific">Lophiostoma macrostomum CBS 122681</name>
    <dbReference type="NCBI Taxonomy" id="1314788"/>
    <lineage>
        <taxon>Eukaryota</taxon>
        <taxon>Fungi</taxon>
        <taxon>Dikarya</taxon>
        <taxon>Ascomycota</taxon>
        <taxon>Pezizomycotina</taxon>
        <taxon>Dothideomycetes</taxon>
        <taxon>Pleosporomycetidae</taxon>
        <taxon>Pleosporales</taxon>
        <taxon>Lophiostomataceae</taxon>
        <taxon>Lophiostoma</taxon>
    </lineage>
</organism>
<keyword evidence="1 3" id="KW-0147">Chitin-binding</keyword>
<dbReference type="AlphaFoldDB" id="A0A6A6TRK5"/>
<dbReference type="CDD" id="cd11618">
    <property type="entry name" value="ChtBD1_1"/>
    <property type="match status" value="1"/>
</dbReference>
<feature type="signal peptide" evidence="4">
    <location>
        <begin position="1"/>
        <end position="23"/>
    </location>
</feature>
<dbReference type="GO" id="GO:0008061">
    <property type="term" value="F:chitin binding"/>
    <property type="evidence" value="ECO:0007669"/>
    <property type="project" value="UniProtKB-UniRule"/>
</dbReference>
<evidence type="ECO:0000313" key="7">
    <source>
        <dbReference type="EMBL" id="KAF2661573.1"/>
    </source>
</evidence>
<keyword evidence="4" id="KW-0732">Signal</keyword>
<dbReference type="Gene3D" id="3.30.60.10">
    <property type="entry name" value="Endochitinase-like"/>
    <property type="match status" value="2"/>
</dbReference>
<dbReference type="InterPro" id="IPR036861">
    <property type="entry name" value="Endochitinase-like_sf"/>
</dbReference>
<protein>
    <submittedName>
        <fullName evidence="7">Carbohydrate-binding module family 18 protein</fullName>
    </submittedName>
</protein>
<comment type="caution">
    <text evidence="3">Lacks conserved residue(s) required for the propagation of feature annotation.</text>
</comment>
<evidence type="ECO:0000256" key="3">
    <source>
        <dbReference type="PROSITE-ProRule" id="PRU00261"/>
    </source>
</evidence>
<feature type="domain" description="Chitin-binding type-1" evidence="5">
    <location>
        <begin position="226"/>
        <end position="272"/>
    </location>
</feature>
<keyword evidence="8" id="KW-1185">Reference proteome</keyword>
<dbReference type="InterPro" id="IPR018392">
    <property type="entry name" value="LysM"/>
</dbReference>
<proteinExistence type="predicted"/>
<evidence type="ECO:0000259" key="6">
    <source>
        <dbReference type="PROSITE" id="PS51782"/>
    </source>
</evidence>
<evidence type="ECO:0000313" key="8">
    <source>
        <dbReference type="Proteomes" id="UP000799324"/>
    </source>
</evidence>
<reference evidence="7" key="1">
    <citation type="journal article" date="2020" name="Stud. Mycol.">
        <title>101 Dothideomycetes genomes: a test case for predicting lifestyles and emergence of pathogens.</title>
        <authorList>
            <person name="Haridas S."/>
            <person name="Albert R."/>
            <person name="Binder M."/>
            <person name="Bloem J."/>
            <person name="Labutti K."/>
            <person name="Salamov A."/>
            <person name="Andreopoulos B."/>
            <person name="Baker S."/>
            <person name="Barry K."/>
            <person name="Bills G."/>
            <person name="Bluhm B."/>
            <person name="Cannon C."/>
            <person name="Castanera R."/>
            <person name="Culley D."/>
            <person name="Daum C."/>
            <person name="Ezra D."/>
            <person name="Gonzalez J."/>
            <person name="Henrissat B."/>
            <person name="Kuo A."/>
            <person name="Liang C."/>
            <person name="Lipzen A."/>
            <person name="Lutzoni F."/>
            <person name="Magnuson J."/>
            <person name="Mondo S."/>
            <person name="Nolan M."/>
            <person name="Ohm R."/>
            <person name="Pangilinan J."/>
            <person name="Park H.-J."/>
            <person name="Ramirez L."/>
            <person name="Alfaro M."/>
            <person name="Sun H."/>
            <person name="Tritt A."/>
            <person name="Yoshinaga Y."/>
            <person name="Zwiers L.-H."/>
            <person name="Turgeon B."/>
            <person name="Goodwin S."/>
            <person name="Spatafora J."/>
            <person name="Crous P."/>
            <person name="Grigoriev I."/>
        </authorList>
    </citation>
    <scope>NUCLEOTIDE SEQUENCE</scope>
    <source>
        <strain evidence="7">CBS 122681</strain>
    </source>
</reference>